<keyword evidence="11" id="KW-1185">Reference proteome</keyword>
<feature type="transmembrane region" description="Helical" evidence="8">
    <location>
        <begin position="492"/>
        <end position="511"/>
    </location>
</feature>
<proteinExistence type="inferred from homology"/>
<keyword evidence="2" id="KW-1003">Cell membrane</keyword>
<evidence type="ECO:0000256" key="7">
    <source>
        <dbReference type="SAM" id="MobiDB-lite"/>
    </source>
</evidence>
<evidence type="ECO:0000313" key="11">
    <source>
        <dbReference type="Proteomes" id="UP000296469"/>
    </source>
</evidence>
<dbReference type="SUPFAM" id="SSF81324">
    <property type="entry name" value="Voltage-gated potassium channels"/>
    <property type="match status" value="1"/>
</dbReference>
<dbReference type="InterPro" id="IPR049453">
    <property type="entry name" value="Memb_transporter_dom"/>
</dbReference>
<feature type="transmembrane region" description="Helical" evidence="8">
    <location>
        <begin position="465"/>
        <end position="485"/>
    </location>
</feature>
<sequence length="1135" mass="119626">MGTIWWVLGVLVLAATLLDVFLTALNYDESGYLAGRLARLQWRALRSVTRRLPRRRRPLALRQVTGLQIVSIVLMWLFGTILGYGLVYYGLMTSTAFSVSGTGASLDLFSALYFSAAQLATVGGSSLTAETDVLRFLSIAESLTGVVLISLILTFLLGVYSVIADLNALCTRFVTAERGAGSPVATLRPYLRDGEPVGLDGHLDAVADAFSSYTDGVRLNHAAYYFQSGRDRFALPYALRMIGGTLAALRWGLPSGHPASTLPTLETLTFQYLEFGQYLQDTAGWSTSLATPDPVDPARFARLARGTARAGERDAWVARFLQTEHQLAPLAGADPLADLDDAYRRYTRWLPFAHRAEEITLGVGRDLDYQPVIVSDVPVSLLDDADPVALGNVEGYLTDPSPAAGDARATHPAGLARRWLEEHVSLSDPGYARLRSAARALLTAVAAGLTTYVVVRATGAAPDDLLRPAIFGGFVGMLASGAVSGPTAPARARAALVTLAPVVAVVVLAAYAGRSHVWTGVLAVAVAAAGAWSGRFGARWARLGTAVFMACYFALLMRMQVADVVLYLAGAVLGVAWAYLFVAVVLPDRPDRVLHAGLAAFRREVASSLDVLVDAVSRGSWDAGVRRRVAVDQRRLNRGSAFLAGRLGGGEQPSGVDPREAGELRLHLFSAHLAEVHLVTAARALTGTTVSLELRGRLAGTVERLRVAVAQGDAVTWRAEPTPDEWPQAARAVHRATSELAAALAALDRVGSDAGSDPASGGVAGGTGAAVEAGDASGAADELPPPAPAVEAGGGRLRPSTRRTVQAALAVGTGLVLGDALSPTHQYWAMLASYQALGGSDGETFVRGSERVLGTVLGALVGFGVAIATGSDPAVMVPLLAVGVFGATYFRPVSTAVQTFFTMMIFAVVYESLGRLTTATVELRVLETAVGAGVALLIAALVLPTRSRALVDTDLARLVRDLRVVVDAVLARLDGSTNVPTAALEQRMLVVDQDVRRVSATAAPLRRSGGTFVTGDVEARLTAVWSMAYDVRYLVRALDAVAGGDEDLGAQDWAAVRGALEENLAALLAVLEHRATPAVHQDIGLADGYDPTAPPTSHGLAVLRRLDRINQTLVLLVSDLAPDVVEQPATVRTPT</sequence>
<dbReference type="KEGG" id="celz:E5225_09500"/>
<comment type="similarity">
    <text evidence="6">Belongs to the YccS/YhfK family.</text>
</comment>
<evidence type="ECO:0000256" key="4">
    <source>
        <dbReference type="ARBA" id="ARBA00022989"/>
    </source>
</evidence>
<dbReference type="Pfam" id="PF13515">
    <property type="entry name" value="FUSC_2"/>
    <property type="match status" value="1"/>
</dbReference>
<dbReference type="EMBL" id="CP039291">
    <property type="protein sequence ID" value="QCB93761.1"/>
    <property type="molecule type" value="Genomic_DNA"/>
</dbReference>
<feature type="transmembrane region" description="Helical" evidence="8">
    <location>
        <begin position="925"/>
        <end position="943"/>
    </location>
</feature>
<dbReference type="Proteomes" id="UP000296469">
    <property type="component" value="Chromosome"/>
</dbReference>
<feature type="transmembrane region" description="Helical" evidence="8">
    <location>
        <begin position="852"/>
        <end position="869"/>
    </location>
</feature>
<feature type="region of interest" description="Disordered" evidence="7">
    <location>
        <begin position="754"/>
        <end position="798"/>
    </location>
</feature>
<gene>
    <name evidence="10" type="ORF">E5225_09500</name>
</gene>
<evidence type="ECO:0000256" key="1">
    <source>
        <dbReference type="ARBA" id="ARBA00004651"/>
    </source>
</evidence>
<accession>A0A4P7SIZ4</accession>
<feature type="transmembrane region" description="Helical" evidence="8">
    <location>
        <begin position="565"/>
        <end position="586"/>
    </location>
</feature>
<name>A0A4P7SIZ4_9CELL</name>
<dbReference type="RefSeq" id="WP_136225401.1">
    <property type="nucleotide sequence ID" value="NZ_CP039291.1"/>
</dbReference>
<feature type="transmembrane region" description="Helical" evidence="8">
    <location>
        <begin position="143"/>
        <end position="163"/>
    </location>
</feature>
<reference evidence="10 11" key="1">
    <citation type="submission" date="2019-04" db="EMBL/GenBank/DDBJ databases">
        <title>Isolation and identification of Cellulomonas shaoxiangyii sp. Nov. isolated from feces of the Tibetan antelopes (Pantholops hodgsonii) in the Qinghai-Tibet plateau of China.</title>
        <authorList>
            <person name="Tian Z."/>
        </authorList>
    </citation>
    <scope>NUCLEOTIDE SEQUENCE [LARGE SCALE GENOMIC DNA]</scope>
    <source>
        <strain evidence="10 11">Z28</strain>
    </source>
</reference>
<feature type="domain" description="Integral membrane bound transporter" evidence="9">
    <location>
        <begin position="815"/>
        <end position="938"/>
    </location>
</feature>
<feature type="transmembrane region" description="Helical" evidence="8">
    <location>
        <begin position="889"/>
        <end position="913"/>
    </location>
</feature>
<dbReference type="AlphaFoldDB" id="A0A4P7SIZ4"/>
<evidence type="ECO:0000256" key="2">
    <source>
        <dbReference type="ARBA" id="ARBA00022475"/>
    </source>
</evidence>
<evidence type="ECO:0000313" key="10">
    <source>
        <dbReference type="EMBL" id="QCB93761.1"/>
    </source>
</evidence>
<comment type="subcellular location">
    <subcellularLocation>
        <location evidence="1">Cell membrane</location>
        <topology evidence="1">Multi-pass membrane protein</topology>
    </subcellularLocation>
</comment>
<evidence type="ECO:0000256" key="5">
    <source>
        <dbReference type="ARBA" id="ARBA00023136"/>
    </source>
</evidence>
<feature type="transmembrane region" description="Helical" evidence="8">
    <location>
        <begin position="440"/>
        <end position="459"/>
    </location>
</feature>
<keyword evidence="4 8" id="KW-1133">Transmembrane helix</keyword>
<evidence type="ECO:0000256" key="8">
    <source>
        <dbReference type="SAM" id="Phobius"/>
    </source>
</evidence>
<dbReference type="GO" id="GO:0005886">
    <property type="term" value="C:plasma membrane"/>
    <property type="evidence" value="ECO:0007669"/>
    <property type="project" value="UniProtKB-SubCell"/>
</dbReference>
<feature type="compositionally biased region" description="Low complexity" evidence="7">
    <location>
        <begin position="769"/>
        <end position="782"/>
    </location>
</feature>
<feature type="transmembrane region" description="Helical" evidence="8">
    <location>
        <begin position="517"/>
        <end position="533"/>
    </location>
</feature>
<feature type="transmembrane region" description="Helical" evidence="8">
    <location>
        <begin position="6"/>
        <end position="27"/>
    </location>
</feature>
<feature type="transmembrane region" description="Helical" evidence="8">
    <location>
        <begin position="540"/>
        <end position="559"/>
    </location>
</feature>
<protein>
    <recommendedName>
        <fullName evidence="9">Integral membrane bound transporter domain-containing protein</fullName>
    </recommendedName>
</protein>
<keyword evidence="3 8" id="KW-0812">Transmembrane</keyword>
<organism evidence="10 11">
    <name type="scientific">Cellulomonas shaoxiangyii</name>
    <dbReference type="NCBI Taxonomy" id="2566013"/>
    <lineage>
        <taxon>Bacteria</taxon>
        <taxon>Bacillati</taxon>
        <taxon>Actinomycetota</taxon>
        <taxon>Actinomycetes</taxon>
        <taxon>Micrococcales</taxon>
        <taxon>Cellulomonadaceae</taxon>
        <taxon>Cellulomonas</taxon>
    </lineage>
</organism>
<feature type="transmembrane region" description="Helical" evidence="8">
    <location>
        <begin position="64"/>
        <end position="91"/>
    </location>
</feature>
<evidence type="ECO:0000256" key="6">
    <source>
        <dbReference type="ARBA" id="ARBA00043993"/>
    </source>
</evidence>
<keyword evidence="5 8" id="KW-0472">Membrane</keyword>
<dbReference type="PANTHER" id="PTHR30509:SF9">
    <property type="entry name" value="MULTIDRUG RESISTANCE PROTEIN MDTO"/>
    <property type="match status" value="1"/>
</dbReference>
<evidence type="ECO:0000256" key="3">
    <source>
        <dbReference type="ARBA" id="ARBA00022692"/>
    </source>
</evidence>
<dbReference type="PANTHER" id="PTHR30509">
    <property type="entry name" value="P-HYDROXYBENZOIC ACID EFFLUX PUMP SUBUNIT-RELATED"/>
    <property type="match status" value="1"/>
</dbReference>
<evidence type="ECO:0000259" key="9">
    <source>
        <dbReference type="Pfam" id="PF13515"/>
    </source>
</evidence>